<feature type="region of interest" description="Disordered" evidence="1">
    <location>
        <begin position="426"/>
        <end position="464"/>
    </location>
</feature>
<dbReference type="EMBL" id="CP092876">
    <property type="protein sequence ID" value="UYV76960.1"/>
    <property type="molecule type" value="Genomic_DNA"/>
</dbReference>
<dbReference type="InterPro" id="IPR043128">
    <property type="entry name" value="Rev_trsase/Diguanyl_cyclase"/>
</dbReference>
<feature type="compositionally biased region" description="Basic and acidic residues" evidence="1">
    <location>
        <begin position="443"/>
        <end position="455"/>
    </location>
</feature>
<sequence length="721" mass="82369">MLLELYLMGWGTQLLRIPGVGPLLRSINRGRAAEDSDGRQGDTTTGDECVGTVSSARSQVEEDRNLSEREANRMSGSSVIVPFGFFRPGEESFEIFVQRFEAAFEANALEEKRRMPIFVSLLDSEMLKLGNDLFFPSTMREQPYELLVQRIKLHLAPRKKVIPQRCRFLKRIQLENESVSEYLRELRHLAMDCTFGEMLEVMLRDRFVAGIKSESLQKKLLQEDDDVTLDRVFSIAVSFELAEQNAKELQDGLVAKMDIVPGGNRKNEARRGWQHGPDMSGVACYIDDILVAGKDHRDHEQKLELVFKRLQEKGLRLNKDKCKFAHKRTLQNQNQALLLRLSLSLCAVQDRSDPEDRQNQNRALRLSLSLCAVQDRSDPEDRQTGCTTIKRGDMADWKAIWNHKFPQIRAFKMAVSPCRSEEVSESWEALPGTPAHMASSAFKEGREEVADEPRSGRPTTARTDENVDRVLEVLRTDRRLSIQQIADTLHMSTFVVHGIVTEDLQMRKVCAKVEKAELCMAQKIIPTPQESANEQVAHQKTMIIVFFDIRGIVHCEFVPQGQTVNSAFYLEVLRRLKRRIARVRTDIKDTVKLYHDNATSHTAFIITNFLARSNTPVIPHPPYSLDLAPCDFFLFPRLKREMKGKHWETVENIQHHVTTFLRSIPVEENCNNCHNTQLTPYHIYPAILAALYMADINPEKDIHTNKAPQLAGIVIRVHGPI</sequence>
<protein>
    <recommendedName>
        <fullName evidence="2">Reverse transcriptase domain-containing protein</fullName>
    </recommendedName>
</protein>
<dbReference type="PANTHER" id="PTHR46060">
    <property type="entry name" value="MARINER MOS1 TRANSPOSASE-LIKE PROTEIN"/>
    <property type="match status" value="1"/>
</dbReference>
<organism evidence="3 4">
    <name type="scientific">Cordylochernes scorpioides</name>
    <dbReference type="NCBI Taxonomy" id="51811"/>
    <lineage>
        <taxon>Eukaryota</taxon>
        <taxon>Metazoa</taxon>
        <taxon>Ecdysozoa</taxon>
        <taxon>Arthropoda</taxon>
        <taxon>Chelicerata</taxon>
        <taxon>Arachnida</taxon>
        <taxon>Pseudoscorpiones</taxon>
        <taxon>Cheliferoidea</taxon>
        <taxon>Chernetidae</taxon>
        <taxon>Cordylochernes</taxon>
    </lineage>
</organism>
<evidence type="ECO:0000313" key="4">
    <source>
        <dbReference type="Proteomes" id="UP001235939"/>
    </source>
</evidence>
<dbReference type="Pfam" id="PF00078">
    <property type="entry name" value="RVT_1"/>
    <property type="match status" value="1"/>
</dbReference>
<gene>
    <name evidence="3" type="ORF">LAZ67_14002578</name>
</gene>
<evidence type="ECO:0000256" key="1">
    <source>
        <dbReference type="SAM" id="MobiDB-lite"/>
    </source>
</evidence>
<dbReference type="InterPro" id="IPR001888">
    <property type="entry name" value="Transposase_1"/>
</dbReference>
<feature type="domain" description="Reverse transcriptase" evidence="2">
    <location>
        <begin position="280"/>
        <end position="326"/>
    </location>
</feature>
<evidence type="ECO:0000313" key="3">
    <source>
        <dbReference type="EMBL" id="UYV76960.1"/>
    </source>
</evidence>
<name>A0ABY6L752_9ARAC</name>
<evidence type="ECO:0000259" key="2">
    <source>
        <dbReference type="Pfam" id="PF00078"/>
    </source>
</evidence>
<keyword evidence="4" id="KW-1185">Reference proteome</keyword>
<dbReference type="Proteomes" id="UP001235939">
    <property type="component" value="Chromosome 14"/>
</dbReference>
<dbReference type="PANTHER" id="PTHR46060:SF1">
    <property type="entry name" value="MARINER MOS1 TRANSPOSASE-LIKE PROTEIN"/>
    <property type="match status" value="1"/>
</dbReference>
<dbReference type="InterPro" id="IPR052709">
    <property type="entry name" value="Transposase-MT_Hybrid"/>
</dbReference>
<feature type="compositionally biased region" description="Polar residues" evidence="1">
    <location>
        <begin position="41"/>
        <end position="58"/>
    </location>
</feature>
<feature type="compositionally biased region" description="Basic and acidic residues" evidence="1">
    <location>
        <begin position="31"/>
        <end position="40"/>
    </location>
</feature>
<proteinExistence type="predicted"/>
<dbReference type="InterPro" id="IPR043502">
    <property type="entry name" value="DNA/RNA_pol_sf"/>
</dbReference>
<accession>A0ABY6L752</accession>
<dbReference type="Pfam" id="PF01359">
    <property type="entry name" value="Transposase_1"/>
    <property type="match status" value="1"/>
</dbReference>
<feature type="compositionally biased region" description="Basic and acidic residues" evidence="1">
    <location>
        <begin position="59"/>
        <end position="71"/>
    </location>
</feature>
<dbReference type="SUPFAM" id="SSF56672">
    <property type="entry name" value="DNA/RNA polymerases"/>
    <property type="match status" value="1"/>
</dbReference>
<dbReference type="Gene3D" id="3.30.70.270">
    <property type="match status" value="1"/>
</dbReference>
<reference evidence="3 4" key="1">
    <citation type="submission" date="2022-01" db="EMBL/GenBank/DDBJ databases">
        <title>A chromosomal length assembly of Cordylochernes scorpioides.</title>
        <authorList>
            <person name="Zeh D."/>
            <person name="Zeh J."/>
        </authorList>
    </citation>
    <scope>NUCLEOTIDE SEQUENCE [LARGE SCALE GENOMIC DNA]</scope>
    <source>
        <strain evidence="3">IN4F17</strain>
        <tissue evidence="3">Whole Body</tissue>
    </source>
</reference>
<dbReference type="InterPro" id="IPR000477">
    <property type="entry name" value="RT_dom"/>
</dbReference>
<dbReference type="Gene3D" id="3.30.420.10">
    <property type="entry name" value="Ribonuclease H-like superfamily/Ribonuclease H"/>
    <property type="match status" value="1"/>
</dbReference>
<dbReference type="InterPro" id="IPR036397">
    <property type="entry name" value="RNaseH_sf"/>
</dbReference>
<feature type="region of interest" description="Disordered" evidence="1">
    <location>
        <begin position="31"/>
        <end position="71"/>
    </location>
</feature>